<evidence type="ECO:0000313" key="3">
    <source>
        <dbReference type="Proteomes" id="UP001500416"/>
    </source>
</evidence>
<evidence type="ECO:0000256" key="1">
    <source>
        <dbReference type="SAM" id="Phobius"/>
    </source>
</evidence>
<organism evidence="2 3">
    <name type="scientific">Saccharothrix mutabilis subsp. mutabilis</name>
    <dbReference type="NCBI Taxonomy" id="66855"/>
    <lineage>
        <taxon>Bacteria</taxon>
        <taxon>Bacillati</taxon>
        <taxon>Actinomycetota</taxon>
        <taxon>Actinomycetes</taxon>
        <taxon>Pseudonocardiales</taxon>
        <taxon>Pseudonocardiaceae</taxon>
        <taxon>Saccharothrix</taxon>
    </lineage>
</organism>
<evidence type="ECO:0008006" key="4">
    <source>
        <dbReference type="Google" id="ProtNLM"/>
    </source>
</evidence>
<keyword evidence="1" id="KW-0812">Transmembrane</keyword>
<proteinExistence type="predicted"/>
<evidence type="ECO:0000313" key="2">
    <source>
        <dbReference type="EMBL" id="GAA0247876.1"/>
    </source>
</evidence>
<dbReference type="EMBL" id="BAAABU010000015">
    <property type="protein sequence ID" value="GAA0247876.1"/>
    <property type="molecule type" value="Genomic_DNA"/>
</dbReference>
<reference evidence="3" key="1">
    <citation type="journal article" date="2019" name="Int. J. Syst. Evol. Microbiol.">
        <title>The Global Catalogue of Microorganisms (GCM) 10K type strain sequencing project: providing services to taxonomists for standard genome sequencing and annotation.</title>
        <authorList>
            <consortium name="The Broad Institute Genomics Platform"/>
            <consortium name="The Broad Institute Genome Sequencing Center for Infectious Disease"/>
            <person name="Wu L."/>
            <person name="Ma J."/>
        </authorList>
    </citation>
    <scope>NUCLEOTIDE SEQUENCE [LARGE SCALE GENOMIC DNA]</scope>
    <source>
        <strain evidence="3">JCM 3380</strain>
    </source>
</reference>
<gene>
    <name evidence="2" type="ORF">GCM10010492_54530</name>
</gene>
<keyword evidence="3" id="KW-1185">Reference proteome</keyword>
<dbReference type="PANTHER" id="PTHR37305">
    <property type="entry name" value="INTEGRAL MEMBRANE PROTEIN-RELATED"/>
    <property type="match status" value="1"/>
</dbReference>
<feature type="transmembrane region" description="Helical" evidence="1">
    <location>
        <begin position="17"/>
        <end position="37"/>
    </location>
</feature>
<dbReference type="Proteomes" id="UP001500416">
    <property type="component" value="Unassembled WGS sequence"/>
</dbReference>
<protein>
    <recommendedName>
        <fullName evidence="4">ABC-2 type transport system permease protein</fullName>
    </recommendedName>
</protein>
<feature type="transmembrane region" description="Helical" evidence="1">
    <location>
        <begin position="188"/>
        <end position="210"/>
    </location>
</feature>
<name>A0ABP3E2P3_9PSEU</name>
<feature type="transmembrane region" description="Helical" evidence="1">
    <location>
        <begin position="158"/>
        <end position="181"/>
    </location>
</feature>
<feature type="transmembrane region" description="Helical" evidence="1">
    <location>
        <begin position="237"/>
        <end position="258"/>
    </location>
</feature>
<feature type="transmembrane region" description="Helical" evidence="1">
    <location>
        <begin position="124"/>
        <end position="146"/>
    </location>
</feature>
<sequence>MTELVAKSVRDNRGSTLGWGAVLVASVALQLAVFPSVHRAGGDIQQLLDSYPEAFKALFGVEEAFTSGVGFLKAEAFGFLAPLVLLGVAIGQAAKATAAEEHAGTLDLLLANPISRAGLLARKALAVVVNVAVVTAALALVLVVGGAAVDLGVPVGSLLWACVAVALLALPFGASALLVGAATGRPGAAVAVPVGVAVLTFLVEALSPLASALEPWRVLSPFRHAAVGDALAGRPDWAGFAVLLVLTGVLVTAAIAVFQRHDIKS</sequence>
<accession>A0ABP3E2P3</accession>
<dbReference type="RefSeq" id="WP_343936761.1">
    <property type="nucleotide sequence ID" value="NZ_BAAABU010000015.1"/>
</dbReference>
<dbReference type="Pfam" id="PF12679">
    <property type="entry name" value="ABC2_membrane_2"/>
    <property type="match status" value="1"/>
</dbReference>
<comment type="caution">
    <text evidence="2">The sequence shown here is derived from an EMBL/GenBank/DDBJ whole genome shotgun (WGS) entry which is preliminary data.</text>
</comment>
<dbReference type="PANTHER" id="PTHR37305:SF1">
    <property type="entry name" value="MEMBRANE PROTEIN"/>
    <property type="match status" value="1"/>
</dbReference>
<keyword evidence="1" id="KW-0472">Membrane</keyword>
<keyword evidence="1" id="KW-1133">Transmembrane helix</keyword>